<comment type="similarity">
    <text evidence="1">Belongs to the strictosidine synthase family.</text>
</comment>
<evidence type="ECO:0000256" key="1">
    <source>
        <dbReference type="ARBA" id="ARBA00009191"/>
    </source>
</evidence>
<accession>A0A3R8SYR4</accession>
<protein>
    <submittedName>
        <fullName evidence="6">SMP-30/gluconolactonase/LRE family protein</fullName>
    </submittedName>
</protein>
<reference evidence="6 7" key="1">
    <citation type="submission" date="2018-12" db="EMBL/GenBank/DDBJ databases">
        <title>The whole draft genome of Aquabacterium sp. SJQ9.</title>
        <authorList>
            <person name="Sun L."/>
            <person name="Gao X."/>
            <person name="Chen W."/>
            <person name="Huang K."/>
        </authorList>
    </citation>
    <scope>NUCLEOTIDE SEQUENCE [LARGE SCALE GENOMIC DNA]</scope>
    <source>
        <strain evidence="6 7">SJQ9</strain>
    </source>
</reference>
<comment type="caution">
    <text evidence="6">The sequence shown here is derived from an EMBL/GenBank/DDBJ whole genome shotgun (WGS) entry which is preliminary data.</text>
</comment>
<evidence type="ECO:0000256" key="4">
    <source>
        <dbReference type="SAM" id="Phobius"/>
    </source>
</evidence>
<evidence type="ECO:0000259" key="5">
    <source>
        <dbReference type="Pfam" id="PF03088"/>
    </source>
</evidence>
<dbReference type="GO" id="GO:0016787">
    <property type="term" value="F:hydrolase activity"/>
    <property type="evidence" value="ECO:0007669"/>
    <property type="project" value="TreeGrafter"/>
</dbReference>
<feature type="transmembrane region" description="Helical" evidence="4">
    <location>
        <begin position="20"/>
        <end position="38"/>
    </location>
</feature>
<gene>
    <name evidence="6" type="ORF">EIP75_22260</name>
</gene>
<dbReference type="InterPro" id="IPR018119">
    <property type="entry name" value="Strictosidine_synth_cons-reg"/>
</dbReference>
<dbReference type="EMBL" id="RSED01000029">
    <property type="protein sequence ID" value="RRS01052.1"/>
    <property type="molecule type" value="Genomic_DNA"/>
</dbReference>
<evidence type="ECO:0000313" key="6">
    <source>
        <dbReference type="EMBL" id="RRS01052.1"/>
    </source>
</evidence>
<organism evidence="6 7">
    <name type="scientific">Aquabacterium soli</name>
    <dbReference type="NCBI Taxonomy" id="2493092"/>
    <lineage>
        <taxon>Bacteria</taxon>
        <taxon>Pseudomonadati</taxon>
        <taxon>Pseudomonadota</taxon>
        <taxon>Betaproteobacteria</taxon>
        <taxon>Burkholderiales</taxon>
        <taxon>Aquabacterium</taxon>
    </lineage>
</organism>
<dbReference type="PANTHER" id="PTHR10426:SF88">
    <property type="entry name" value="ADIPOCYTE PLASMA MEMBRANE-ASSOCIATED PROTEIN HEMOMUCIN-RELATED"/>
    <property type="match status" value="1"/>
</dbReference>
<dbReference type="PANTHER" id="PTHR10426">
    <property type="entry name" value="STRICTOSIDINE SYNTHASE-RELATED"/>
    <property type="match status" value="1"/>
</dbReference>
<keyword evidence="2" id="KW-0597">Phosphoprotein</keyword>
<dbReference type="RefSeq" id="WP_125245401.1">
    <property type="nucleotide sequence ID" value="NZ_RSED01000029.1"/>
</dbReference>
<keyword evidence="4" id="KW-0472">Membrane</keyword>
<keyword evidence="7" id="KW-1185">Reference proteome</keyword>
<keyword evidence="4" id="KW-0812">Transmembrane</keyword>
<keyword evidence="4" id="KW-1133">Transmembrane helix</keyword>
<keyword evidence="3" id="KW-0325">Glycoprotein</keyword>
<name>A0A3R8SYR4_9BURK</name>
<dbReference type="Pfam" id="PF03088">
    <property type="entry name" value="Str_synth"/>
    <property type="match status" value="1"/>
</dbReference>
<dbReference type="Pfam" id="PF20067">
    <property type="entry name" value="SSL_N"/>
    <property type="match status" value="1"/>
</dbReference>
<dbReference type="SUPFAM" id="SSF63829">
    <property type="entry name" value="Calcium-dependent phosphotriesterase"/>
    <property type="match status" value="1"/>
</dbReference>
<evidence type="ECO:0000256" key="2">
    <source>
        <dbReference type="ARBA" id="ARBA00022553"/>
    </source>
</evidence>
<dbReference type="Gene3D" id="2.120.10.30">
    <property type="entry name" value="TolB, C-terminal domain"/>
    <property type="match status" value="1"/>
</dbReference>
<dbReference type="AlphaFoldDB" id="A0A3R8SYR4"/>
<dbReference type="OrthoDB" id="9775406at2"/>
<feature type="domain" description="Strictosidine synthase conserved region" evidence="5">
    <location>
        <begin position="172"/>
        <end position="260"/>
    </location>
</feature>
<evidence type="ECO:0000256" key="3">
    <source>
        <dbReference type="ARBA" id="ARBA00023180"/>
    </source>
</evidence>
<evidence type="ECO:0000313" key="7">
    <source>
        <dbReference type="Proteomes" id="UP000269265"/>
    </source>
</evidence>
<proteinExistence type="inferred from homology"/>
<sequence length="409" mass="43931">MTSAHTRQRGVLRLAGRLVFSWLTPLIAVLAYLFFWPLNVHPVSWSAPMDASYTGVHAPNKRLAGLQQWPLAAEQEGPEHILAHAGQLYTATRNGDILRMSPEGQPTVLANTGGRPLGLDVSPDGQTLYIADALNGLQSISLAAAATGKASVKTLLDSVDMPMPNDPIRYADGVAVDSRGAIWVTDASRRFSAKADGGTMEASVLDILEHSCTGRVLVVDPVSNRGRVALSGLCFPNGLAFSRDGKHLFLAETGSYRILKIDLARLSVARSSEGMSNVPTLKNAFDQGAAKVLIDNLPGFPDNLTRGENGRIWVGLTKPRSKIIDIAADKPWIRSLTLRLPRVLWPVPKAYGHIVAFDEEGRIVDDLQDPAGGYPETTAATELGGNLFVQSLHAHGIGWMPYKGPAAAQ</sequence>
<dbReference type="Proteomes" id="UP000269265">
    <property type="component" value="Unassembled WGS sequence"/>
</dbReference>
<dbReference type="InterPro" id="IPR011042">
    <property type="entry name" value="6-blade_b-propeller_TolB-like"/>
</dbReference>